<reference evidence="1 2" key="1">
    <citation type="journal article" date="2019" name="Sci. Rep.">
        <title>Orb-weaving spider Araneus ventricosus genome elucidates the spidroin gene catalogue.</title>
        <authorList>
            <person name="Kono N."/>
            <person name="Nakamura H."/>
            <person name="Ohtoshi R."/>
            <person name="Moran D.A.P."/>
            <person name="Shinohara A."/>
            <person name="Yoshida Y."/>
            <person name="Fujiwara M."/>
            <person name="Mori M."/>
            <person name="Tomita M."/>
            <person name="Arakawa K."/>
        </authorList>
    </citation>
    <scope>NUCLEOTIDE SEQUENCE [LARGE SCALE GENOMIC DNA]</scope>
</reference>
<organism evidence="1 2">
    <name type="scientific">Araneus ventricosus</name>
    <name type="common">Orbweaver spider</name>
    <name type="synonym">Epeira ventricosa</name>
    <dbReference type="NCBI Taxonomy" id="182803"/>
    <lineage>
        <taxon>Eukaryota</taxon>
        <taxon>Metazoa</taxon>
        <taxon>Ecdysozoa</taxon>
        <taxon>Arthropoda</taxon>
        <taxon>Chelicerata</taxon>
        <taxon>Arachnida</taxon>
        <taxon>Araneae</taxon>
        <taxon>Araneomorphae</taxon>
        <taxon>Entelegynae</taxon>
        <taxon>Araneoidea</taxon>
        <taxon>Araneidae</taxon>
        <taxon>Araneus</taxon>
    </lineage>
</organism>
<accession>A0A4Y2F1F8</accession>
<dbReference type="AlphaFoldDB" id="A0A4Y2F1F8"/>
<sequence length="67" mass="7316">MDMGNVLYECNIWYTRRVVILKGHHTPSPTIIAPAPPAAAVDCKPIHPLQVKPSSPTAPAPGARFWQ</sequence>
<evidence type="ECO:0000313" key="2">
    <source>
        <dbReference type="Proteomes" id="UP000499080"/>
    </source>
</evidence>
<comment type="caution">
    <text evidence="1">The sequence shown here is derived from an EMBL/GenBank/DDBJ whole genome shotgun (WGS) entry which is preliminary data.</text>
</comment>
<evidence type="ECO:0000313" key="1">
    <source>
        <dbReference type="EMBL" id="GBM34358.1"/>
    </source>
</evidence>
<dbReference type="EMBL" id="BGPR01000757">
    <property type="protein sequence ID" value="GBM34358.1"/>
    <property type="molecule type" value="Genomic_DNA"/>
</dbReference>
<keyword evidence="2" id="KW-1185">Reference proteome</keyword>
<name>A0A4Y2F1F8_ARAVE</name>
<dbReference type="Proteomes" id="UP000499080">
    <property type="component" value="Unassembled WGS sequence"/>
</dbReference>
<proteinExistence type="predicted"/>
<gene>
    <name evidence="1" type="ORF">AVEN_211892_1</name>
</gene>
<protein>
    <submittedName>
        <fullName evidence="1">Uncharacterized protein</fullName>
    </submittedName>
</protein>